<reference evidence="2 3" key="1">
    <citation type="submission" date="2020-04" db="EMBL/GenBank/DDBJ databases">
        <title>Perkinsus olseni comparative genomics.</title>
        <authorList>
            <person name="Bogema D.R."/>
        </authorList>
    </citation>
    <scope>NUCLEOTIDE SEQUENCE [LARGE SCALE GENOMIC DNA]</scope>
    <source>
        <strain evidence="2">ATCC PRA-205</strain>
    </source>
</reference>
<name>A0A7J6U0T1_PEROL</name>
<dbReference type="Proteomes" id="UP000574390">
    <property type="component" value="Unassembled WGS sequence"/>
</dbReference>
<dbReference type="EMBL" id="JABANM010003692">
    <property type="protein sequence ID" value="KAF4750417.1"/>
    <property type="molecule type" value="Genomic_DNA"/>
</dbReference>
<sequence>MADGEDKDQGRYQQDQDDTLDWTGLLALFIYWGVSIGYYTIFHSLIFVGGTEYRWVLLGLWLGTITITLVMVAVWTPKRRKLREEVRAVTRSLSTIFGLICTQAGLGRRVTIAESLRLKE</sequence>
<keyword evidence="1" id="KW-1133">Transmembrane helix</keyword>
<feature type="non-terminal residue" evidence="2">
    <location>
        <position position="1"/>
    </location>
</feature>
<protein>
    <submittedName>
        <fullName evidence="2">Uncharacterized protein</fullName>
    </submittedName>
</protein>
<accession>A0A7J6U0T1</accession>
<organism evidence="2 3">
    <name type="scientific">Perkinsus olseni</name>
    <name type="common">Perkinsus atlanticus</name>
    <dbReference type="NCBI Taxonomy" id="32597"/>
    <lineage>
        <taxon>Eukaryota</taxon>
        <taxon>Sar</taxon>
        <taxon>Alveolata</taxon>
        <taxon>Perkinsozoa</taxon>
        <taxon>Perkinsea</taxon>
        <taxon>Perkinsida</taxon>
        <taxon>Perkinsidae</taxon>
        <taxon>Perkinsus</taxon>
    </lineage>
</organism>
<gene>
    <name evidence="2" type="ORF">FOZ62_002278</name>
</gene>
<proteinExistence type="predicted"/>
<evidence type="ECO:0000256" key="1">
    <source>
        <dbReference type="SAM" id="Phobius"/>
    </source>
</evidence>
<feature type="transmembrane region" description="Helical" evidence="1">
    <location>
        <begin position="53"/>
        <end position="75"/>
    </location>
</feature>
<dbReference type="AlphaFoldDB" id="A0A7J6U0T1"/>
<evidence type="ECO:0000313" key="3">
    <source>
        <dbReference type="Proteomes" id="UP000574390"/>
    </source>
</evidence>
<evidence type="ECO:0000313" key="2">
    <source>
        <dbReference type="EMBL" id="KAF4750417.1"/>
    </source>
</evidence>
<keyword evidence="1" id="KW-0812">Transmembrane</keyword>
<comment type="caution">
    <text evidence="2">The sequence shown here is derived from an EMBL/GenBank/DDBJ whole genome shotgun (WGS) entry which is preliminary data.</text>
</comment>
<keyword evidence="1" id="KW-0472">Membrane</keyword>
<feature type="transmembrane region" description="Helical" evidence="1">
    <location>
        <begin position="20"/>
        <end position="41"/>
    </location>
</feature>